<dbReference type="RefSeq" id="WP_108991643.1">
    <property type="nucleotide sequence ID" value="NZ_BDQX01000041.1"/>
</dbReference>
<dbReference type="InterPro" id="IPR001322">
    <property type="entry name" value="Lamin_tail_dom"/>
</dbReference>
<dbReference type="InterPro" id="IPR016071">
    <property type="entry name" value="Staphylococal_nuclease_OB-fold"/>
</dbReference>
<evidence type="ECO:0000313" key="8">
    <source>
        <dbReference type="Proteomes" id="UP000245202"/>
    </source>
</evidence>
<proteinExistence type="predicted"/>
<comment type="caution">
    <text evidence="7">The sequence shown here is derived from an EMBL/GenBank/DDBJ whole genome shotgun (WGS) entry which is preliminary data.</text>
</comment>
<keyword evidence="3" id="KW-0378">Hydrolase</keyword>
<protein>
    <recommendedName>
        <fullName evidence="9">Nuclease</fullName>
    </recommendedName>
</protein>
<dbReference type="PANTHER" id="PTHR12302:SF3">
    <property type="entry name" value="SERINE_THREONINE-PROTEIN KINASE 31"/>
    <property type="match status" value="1"/>
</dbReference>
<evidence type="ECO:0000259" key="6">
    <source>
        <dbReference type="PROSITE" id="PS51841"/>
    </source>
</evidence>
<organism evidence="7 8">
    <name type="scientific">Paenibacillus agaridevorans</name>
    <dbReference type="NCBI Taxonomy" id="171404"/>
    <lineage>
        <taxon>Bacteria</taxon>
        <taxon>Bacillati</taxon>
        <taxon>Bacillota</taxon>
        <taxon>Bacilli</taxon>
        <taxon>Bacillales</taxon>
        <taxon>Paenibacillaceae</taxon>
        <taxon>Paenibacillus</taxon>
    </lineage>
</organism>
<keyword evidence="1" id="KW-0540">Nuclease</keyword>
<dbReference type="Pfam" id="PF00932">
    <property type="entry name" value="LTD"/>
    <property type="match status" value="1"/>
</dbReference>
<dbReference type="Proteomes" id="UP000245202">
    <property type="component" value="Unassembled WGS sequence"/>
</dbReference>
<accession>A0A2R5EIA0</accession>
<dbReference type="SUPFAM" id="SSF74853">
    <property type="entry name" value="Lamin A/C globular tail domain"/>
    <property type="match status" value="1"/>
</dbReference>
<feature type="chain" id="PRO_5015348399" description="Nuclease" evidence="4">
    <location>
        <begin position="25"/>
        <end position="283"/>
    </location>
</feature>
<dbReference type="SUPFAM" id="SSF50199">
    <property type="entry name" value="Staphylococcal nuclease"/>
    <property type="match status" value="1"/>
</dbReference>
<dbReference type="PANTHER" id="PTHR12302">
    <property type="entry name" value="EBNA2 BINDING PROTEIN P100"/>
    <property type="match status" value="1"/>
</dbReference>
<gene>
    <name evidence="7" type="ORF">PAT3040_00845</name>
</gene>
<evidence type="ECO:0000256" key="4">
    <source>
        <dbReference type="SAM" id="SignalP"/>
    </source>
</evidence>
<evidence type="ECO:0008006" key="9">
    <source>
        <dbReference type="Google" id="ProtNLM"/>
    </source>
</evidence>
<reference evidence="7 8" key="1">
    <citation type="submission" date="2017-08" db="EMBL/GenBank/DDBJ databases">
        <title>Substantial Increase in Enzyme Production by Combined Drug-Resistance Mutations in Paenibacillus agaridevorans.</title>
        <authorList>
            <person name="Tanaka Y."/>
            <person name="Funane K."/>
            <person name="Hosaka T."/>
            <person name="Shiwa Y."/>
            <person name="Fujita N."/>
            <person name="Miyazaki T."/>
            <person name="Yoshikawa H."/>
            <person name="Murakami K."/>
            <person name="Kasahara K."/>
            <person name="Inaoka T."/>
            <person name="Hiraga Y."/>
            <person name="Ochi K."/>
        </authorList>
    </citation>
    <scope>NUCLEOTIDE SEQUENCE [LARGE SCALE GENOMIC DNA]</scope>
    <source>
        <strain evidence="7 8">T-3040</strain>
    </source>
</reference>
<feature type="domain" description="TNase-like" evidence="5">
    <location>
        <begin position="32"/>
        <end position="165"/>
    </location>
</feature>
<keyword evidence="8" id="KW-1185">Reference proteome</keyword>
<dbReference type="PROSITE" id="PS51257">
    <property type="entry name" value="PROKAR_LIPOPROTEIN"/>
    <property type="match status" value="1"/>
</dbReference>
<dbReference type="GO" id="GO:0004519">
    <property type="term" value="F:endonuclease activity"/>
    <property type="evidence" value="ECO:0007669"/>
    <property type="project" value="UniProtKB-KW"/>
</dbReference>
<evidence type="ECO:0000313" key="7">
    <source>
        <dbReference type="EMBL" id="GBG06320.1"/>
    </source>
</evidence>
<feature type="signal peptide" evidence="4">
    <location>
        <begin position="1"/>
        <end position="24"/>
    </location>
</feature>
<keyword evidence="2" id="KW-0255">Endonuclease</keyword>
<dbReference type="Gene3D" id="2.60.40.1260">
    <property type="entry name" value="Lamin Tail domain"/>
    <property type="match status" value="1"/>
</dbReference>
<evidence type="ECO:0000256" key="3">
    <source>
        <dbReference type="ARBA" id="ARBA00022801"/>
    </source>
</evidence>
<evidence type="ECO:0000259" key="5">
    <source>
        <dbReference type="PROSITE" id="PS50830"/>
    </source>
</evidence>
<keyword evidence="4" id="KW-0732">Signal</keyword>
<evidence type="ECO:0000256" key="1">
    <source>
        <dbReference type="ARBA" id="ARBA00022722"/>
    </source>
</evidence>
<dbReference type="GO" id="GO:0016787">
    <property type="term" value="F:hydrolase activity"/>
    <property type="evidence" value="ECO:0007669"/>
    <property type="project" value="UniProtKB-KW"/>
</dbReference>
<dbReference type="SMART" id="SM00318">
    <property type="entry name" value="SNc"/>
    <property type="match status" value="1"/>
</dbReference>
<dbReference type="InterPro" id="IPR036415">
    <property type="entry name" value="Lamin_tail_dom_sf"/>
</dbReference>
<dbReference type="PROSITE" id="PS51841">
    <property type="entry name" value="LTD"/>
    <property type="match status" value="1"/>
</dbReference>
<name>A0A2R5EIA0_9BACL</name>
<feature type="domain" description="LTD" evidence="6">
    <location>
        <begin position="168"/>
        <end position="283"/>
    </location>
</feature>
<dbReference type="InterPro" id="IPR035437">
    <property type="entry name" value="SNase_OB-fold_sf"/>
</dbReference>
<dbReference type="Pfam" id="PF00565">
    <property type="entry name" value="SNase"/>
    <property type="match status" value="1"/>
</dbReference>
<dbReference type="Gene3D" id="2.40.50.90">
    <property type="match status" value="1"/>
</dbReference>
<evidence type="ECO:0000256" key="2">
    <source>
        <dbReference type="ARBA" id="ARBA00022759"/>
    </source>
</evidence>
<dbReference type="EMBL" id="BDQX01000041">
    <property type="protein sequence ID" value="GBG06320.1"/>
    <property type="molecule type" value="Genomic_DNA"/>
</dbReference>
<dbReference type="PROSITE" id="PS50830">
    <property type="entry name" value="TNASE_3"/>
    <property type="match status" value="1"/>
</dbReference>
<dbReference type="AlphaFoldDB" id="A0A2R5EIA0"/>
<sequence length="283" mass="31835">MNRIYLFLLIMLSMLLAGCASSPAAIDRTAKAGEWLEVTDYIDGDTFRVKSGKDSVTVRLLYVDTPEIHNEDEGSDPYGDEASSYTKELLEQSGEVRLTFDKESKDHYGRTLAIVELKDGRILNELLLQEGLAKVMIVEPNVKMENVYKGLEQQAKHDMIGIWSSGHEKSQTDIPVKKAAQIGIELMVDKRAELVTIKNTTYDSINLEGWKLISVRGNQTYTFDSVQLPSQGTLQISSSEKNAAPDSKNMLIWEVDNVWNNNEPDPGELYNENNELVAVWEDQ</sequence>